<dbReference type="EMBL" id="MT947601">
    <property type="protein sequence ID" value="QTA50549.1"/>
    <property type="molecule type" value="Genomic_DNA"/>
</dbReference>
<dbReference type="PANTHER" id="PTHR11058:SF9">
    <property type="entry name" value="NADH-UBIQUINONE OXIDOREDUCTASE CHAIN 3"/>
    <property type="match status" value="1"/>
</dbReference>
<evidence type="ECO:0000256" key="1">
    <source>
        <dbReference type="ARBA" id="ARBA00004370"/>
    </source>
</evidence>
<dbReference type="Pfam" id="PF00507">
    <property type="entry name" value="Oxidored_q4"/>
    <property type="match status" value="1"/>
</dbReference>
<accession>A0A8A3UXN1</accession>
<keyword evidence="5 9" id="KW-0812">Transmembrane</keyword>
<feature type="transmembrane region" description="Helical" evidence="9">
    <location>
        <begin position="52"/>
        <end position="70"/>
    </location>
</feature>
<evidence type="ECO:0000256" key="7">
    <source>
        <dbReference type="ARBA" id="ARBA00023136"/>
    </source>
</evidence>
<keyword evidence="9" id="KW-0520">NAD</keyword>
<evidence type="ECO:0000256" key="5">
    <source>
        <dbReference type="ARBA" id="ARBA00022692"/>
    </source>
</evidence>
<dbReference type="AlphaFoldDB" id="A0A8A3UXN1"/>
<dbReference type="GO" id="GO:0031966">
    <property type="term" value="C:mitochondrial membrane"/>
    <property type="evidence" value="ECO:0007669"/>
    <property type="project" value="UniProtKB-SubCell"/>
</dbReference>
<dbReference type="EC" id="7.1.1.2" evidence="9"/>
<feature type="transmembrane region" description="Helical" evidence="9">
    <location>
        <begin position="82"/>
        <end position="104"/>
    </location>
</feature>
<protein>
    <recommendedName>
        <fullName evidence="3 9">NADH-ubiquinone oxidoreductase chain 3</fullName>
        <ecNumber evidence="9">7.1.1.2</ecNumber>
    </recommendedName>
</protein>
<evidence type="ECO:0000256" key="9">
    <source>
        <dbReference type="RuleBase" id="RU003640"/>
    </source>
</evidence>
<comment type="catalytic activity">
    <reaction evidence="8 9">
        <text>a ubiquinone + NADH + 5 H(+)(in) = a ubiquinol + NAD(+) + 4 H(+)(out)</text>
        <dbReference type="Rhea" id="RHEA:29091"/>
        <dbReference type="Rhea" id="RHEA-COMP:9565"/>
        <dbReference type="Rhea" id="RHEA-COMP:9566"/>
        <dbReference type="ChEBI" id="CHEBI:15378"/>
        <dbReference type="ChEBI" id="CHEBI:16389"/>
        <dbReference type="ChEBI" id="CHEBI:17976"/>
        <dbReference type="ChEBI" id="CHEBI:57540"/>
        <dbReference type="ChEBI" id="CHEBI:57945"/>
        <dbReference type="EC" id="7.1.1.2"/>
    </reaction>
</comment>
<geneLocation type="mitochondrion" evidence="11"/>
<evidence type="ECO:0000256" key="2">
    <source>
        <dbReference type="ARBA" id="ARBA00008472"/>
    </source>
</evidence>
<keyword evidence="9 11" id="KW-0496">Mitochondrion</keyword>
<keyword evidence="9" id="KW-0249">Electron transport</keyword>
<dbReference type="GO" id="GO:0008137">
    <property type="term" value="F:NADH dehydrogenase (ubiquinone) activity"/>
    <property type="evidence" value="ECO:0007669"/>
    <property type="project" value="UniProtKB-UniRule"/>
</dbReference>
<keyword evidence="9" id="KW-0679">Respiratory chain</keyword>
<evidence type="ECO:0000256" key="8">
    <source>
        <dbReference type="ARBA" id="ARBA00049551"/>
    </source>
</evidence>
<evidence type="ECO:0000256" key="3">
    <source>
        <dbReference type="ARBA" id="ARBA00021007"/>
    </source>
</evidence>
<reference evidence="11" key="1">
    <citation type="journal article" name="Insects">
        <title>Tracking the Distribution and Burst of Nuclear Mitochondrial DNA Sequences (NUMTs) in Fig Wasp Genomes.</title>
        <authorList>
            <person name="Wang J.X."/>
            <person name="Liu J."/>
            <person name="Miao Y.H."/>
            <person name="Huang D.W."/>
            <person name="Xiao J.H."/>
        </authorList>
    </citation>
    <scope>NUCLEOTIDE SEQUENCE</scope>
</reference>
<dbReference type="PANTHER" id="PTHR11058">
    <property type="entry name" value="NADH-UBIQUINONE OXIDOREDUCTASE CHAIN 3"/>
    <property type="match status" value="1"/>
</dbReference>
<evidence type="ECO:0000256" key="4">
    <source>
        <dbReference type="ARBA" id="ARBA00022448"/>
    </source>
</evidence>
<comment type="similarity">
    <text evidence="2 9">Belongs to the complex I subunit 3 family.</text>
</comment>
<dbReference type="InterPro" id="IPR038430">
    <property type="entry name" value="NDAH_ubi_oxred_su3_sf"/>
</dbReference>
<evidence type="ECO:0000256" key="6">
    <source>
        <dbReference type="ARBA" id="ARBA00022989"/>
    </source>
</evidence>
<keyword evidence="9" id="KW-1278">Translocase</keyword>
<gene>
    <name evidence="11" type="primary">ND3</name>
</gene>
<evidence type="ECO:0000256" key="10">
    <source>
        <dbReference type="SAM" id="SignalP"/>
    </source>
</evidence>
<keyword evidence="10" id="KW-0732">Signal</keyword>
<sequence>MKILCLVCLMMLLSSIMLLMNFILSKKMNESWEKCSPFECGMDAMSLSRQPFSMQFFMVTIVFLVFDVEISLMLPLISNENYYYYMELWFGVLILIILLLGLFIEWKDGALDWLK</sequence>
<keyword evidence="9" id="KW-0830">Ubiquinone</keyword>
<evidence type="ECO:0000313" key="11">
    <source>
        <dbReference type="EMBL" id="QTA50549.1"/>
    </source>
</evidence>
<keyword evidence="4 9" id="KW-0813">Transport</keyword>
<proteinExistence type="inferred from homology"/>
<organism evidence="11">
    <name type="scientific">Wiebesia pumilae</name>
    <dbReference type="NCBI Taxonomy" id="150944"/>
    <lineage>
        <taxon>Eukaryota</taxon>
        <taxon>Metazoa</taxon>
        <taxon>Ecdysozoa</taxon>
        <taxon>Arthropoda</taxon>
        <taxon>Hexapoda</taxon>
        <taxon>Insecta</taxon>
        <taxon>Pterygota</taxon>
        <taxon>Neoptera</taxon>
        <taxon>Endopterygota</taxon>
        <taxon>Hymenoptera</taxon>
        <taxon>Apocrita</taxon>
        <taxon>Proctotrupomorpha</taxon>
        <taxon>Chalcidoidea</taxon>
        <taxon>Agaonidae</taxon>
        <taxon>Agaoninae</taxon>
        <taxon>Wiebesia</taxon>
    </lineage>
</organism>
<dbReference type="Gene3D" id="1.20.58.1610">
    <property type="entry name" value="NADH:ubiquinone/plastoquinone oxidoreductase, chain 3"/>
    <property type="match status" value="1"/>
</dbReference>
<name>A0A8A3UXN1_9HYME</name>
<keyword evidence="7 9" id="KW-0472">Membrane</keyword>
<dbReference type="GO" id="GO:0030964">
    <property type="term" value="C:NADH dehydrogenase complex"/>
    <property type="evidence" value="ECO:0007669"/>
    <property type="project" value="TreeGrafter"/>
</dbReference>
<feature type="signal peptide" evidence="10">
    <location>
        <begin position="1"/>
        <end position="25"/>
    </location>
</feature>
<comment type="function">
    <text evidence="9">Core subunit of the mitochondrial membrane respiratory chain NADH dehydrogenase (Complex I) which catalyzes electron transfer from NADH through the respiratory chain, using ubiquinone as an electron acceptor. Essential for the catalytic activity of complex I.</text>
</comment>
<keyword evidence="6 9" id="KW-1133">Transmembrane helix</keyword>
<comment type="subcellular location">
    <subcellularLocation>
        <location evidence="1">Membrane</location>
    </subcellularLocation>
    <subcellularLocation>
        <location evidence="9">Mitochondrion membrane</location>
        <topology evidence="9">Multi-pass membrane protein</topology>
    </subcellularLocation>
</comment>
<dbReference type="InterPro" id="IPR000440">
    <property type="entry name" value="NADH_UbQ/plastoQ_OxRdtase_su3"/>
</dbReference>
<feature type="chain" id="PRO_5032529736" description="NADH-ubiquinone oxidoreductase chain 3" evidence="10">
    <location>
        <begin position="26"/>
        <end position="115"/>
    </location>
</feature>